<name>A0A158R1F2_NIPBR</name>
<dbReference type="InterPro" id="IPR027417">
    <property type="entry name" value="P-loop_NTPase"/>
</dbReference>
<dbReference type="WBParaSite" id="NBR_0001366701-mRNA-1">
    <property type="protein sequence ID" value="NBR_0001366701-mRNA-1"/>
    <property type="gene ID" value="NBR_0001366701"/>
</dbReference>
<evidence type="ECO:0000256" key="7">
    <source>
        <dbReference type="ARBA" id="ARBA00023306"/>
    </source>
</evidence>
<evidence type="ECO:0000256" key="5">
    <source>
        <dbReference type="ARBA" id="ARBA00022840"/>
    </source>
</evidence>
<accession>A0A158R1F2</accession>
<evidence type="ECO:0000313" key="11">
    <source>
        <dbReference type="WBParaSite" id="NBR_0001366701-mRNA-1"/>
    </source>
</evidence>
<dbReference type="GO" id="GO:0000077">
    <property type="term" value="P:DNA damage checkpoint signaling"/>
    <property type="evidence" value="ECO:0007669"/>
    <property type="project" value="TreeGrafter"/>
</dbReference>
<keyword evidence="7" id="KW-0131">Cell cycle</keyword>
<feature type="compositionally biased region" description="Acidic residues" evidence="8">
    <location>
        <begin position="421"/>
        <end position="433"/>
    </location>
</feature>
<dbReference type="GO" id="GO:0033314">
    <property type="term" value="P:mitotic DNA replication checkpoint signaling"/>
    <property type="evidence" value="ECO:0007669"/>
    <property type="project" value="TreeGrafter"/>
</dbReference>
<protein>
    <submittedName>
        <fullName evidence="11">Cell cycle checkpoint RAD17</fullName>
    </submittedName>
</protein>
<reference evidence="11" key="1">
    <citation type="submission" date="2016-04" db="UniProtKB">
        <authorList>
            <consortium name="WormBaseParasite"/>
        </authorList>
    </citation>
    <scope>IDENTIFICATION</scope>
</reference>
<dbReference type="SUPFAM" id="SSF52540">
    <property type="entry name" value="P-loop containing nucleoside triphosphate hydrolases"/>
    <property type="match status" value="1"/>
</dbReference>
<dbReference type="GO" id="GO:0003682">
    <property type="term" value="F:chromatin binding"/>
    <property type="evidence" value="ECO:0007669"/>
    <property type="project" value="TreeGrafter"/>
</dbReference>
<reference evidence="9 10" key="2">
    <citation type="submission" date="2018-11" db="EMBL/GenBank/DDBJ databases">
        <authorList>
            <consortium name="Pathogen Informatics"/>
        </authorList>
    </citation>
    <scope>NUCLEOTIDE SEQUENCE [LARGE SCALE GENOMIC DNA]</scope>
</reference>
<feature type="region of interest" description="Disordered" evidence="8">
    <location>
        <begin position="421"/>
        <end position="440"/>
    </location>
</feature>
<keyword evidence="6" id="KW-0539">Nucleus</keyword>
<evidence type="ECO:0000256" key="4">
    <source>
        <dbReference type="ARBA" id="ARBA00022763"/>
    </source>
</evidence>
<evidence type="ECO:0000256" key="2">
    <source>
        <dbReference type="ARBA" id="ARBA00006168"/>
    </source>
</evidence>
<dbReference type="Gene3D" id="3.40.50.300">
    <property type="entry name" value="P-loop containing nucleotide triphosphate hydrolases"/>
    <property type="match status" value="1"/>
</dbReference>
<dbReference type="AlphaFoldDB" id="A0A158R1F2"/>
<dbReference type="PANTHER" id="PTHR12172:SF0">
    <property type="entry name" value="CELL CYCLE CHECKPOINT PROTEIN RAD17"/>
    <property type="match status" value="1"/>
</dbReference>
<dbReference type="GO" id="GO:0005524">
    <property type="term" value="F:ATP binding"/>
    <property type="evidence" value="ECO:0007669"/>
    <property type="project" value="UniProtKB-KW"/>
</dbReference>
<evidence type="ECO:0000256" key="6">
    <source>
        <dbReference type="ARBA" id="ARBA00023242"/>
    </source>
</evidence>
<dbReference type="Proteomes" id="UP000271162">
    <property type="component" value="Unassembled WGS sequence"/>
</dbReference>
<comment type="subcellular location">
    <subcellularLocation>
        <location evidence="1">Nucleus</location>
    </subcellularLocation>
</comment>
<evidence type="ECO:0000256" key="3">
    <source>
        <dbReference type="ARBA" id="ARBA00022741"/>
    </source>
</evidence>
<evidence type="ECO:0000256" key="1">
    <source>
        <dbReference type="ARBA" id="ARBA00004123"/>
    </source>
</evidence>
<comment type="similarity">
    <text evidence="2">Belongs to the rad17/RAD24 family.</text>
</comment>
<sequence length="440" mass="50280">MANPCPNRALLEREAWTKPSSDVQELFFNAAAPRNFSDLSVNPKQLDKLKALFLERESGTGHIILVTGPAGSGKTSSINVTAEFLKFEVVKWERSGNVELVNYAGDSYFKEHLCISELEFNPVASTFMRKALRRTLDVLGYRSRLLNQLTFIVVLRDRTIDLLNLFQMTVHDYRAVEKIANGDLRNAVNVIQFSLLCNRDSCITCSDPCCMRNEKMKALLYLKWRSLYAKIYDDLLVMMFLHEHEPNFTGSIGTLRHVLDSMSISDALSSDWTSRPVAQEYCSQICARATVFHNYGGNRSELGFYSYSRPKWFPLTKQIAELRREIRDEMPLSETRCADNDVPYLSLLNSSLSSSQFRLVSYLARPFNFQWTTSREFWDHQLSVDPSYRMVQYRESTSSDVFVGDSQEEDCSGDEEAFVIEESDADPDSDGSFDDSVVYS</sequence>
<organism evidence="11">
    <name type="scientific">Nippostrongylus brasiliensis</name>
    <name type="common">Rat hookworm</name>
    <dbReference type="NCBI Taxonomy" id="27835"/>
    <lineage>
        <taxon>Eukaryota</taxon>
        <taxon>Metazoa</taxon>
        <taxon>Ecdysozoa</taxon>
        <taxon>Nematoda</taxon>
        <taxon>Chromadorea</taxon>
        <taxon>Rhabditida</taxon>
        <taxon>Rhabditina</taxon>
        <taxon>Rhabditomorpha</taxon>
        <taxon>Strongyloidea</taxon>
        <taxon>Heligmosomidae</taxon>
        <taxon>Nippostrongylus</taxon>
    </lineage>
</organism>
<dbReference type="GO" id="GO:0006281">
    <property type="term" value="P:DNA repair"/>
    <property type="evidence" value="ECO:0007669"/>
    <property type="project" value="InterPro"/>
</dbReference>
<keyword evidence="4" id="KW-0227">DNA damage</keyword>
<dbReference type="OMA" id="ICARATV"/>
<dbReference type="InterPro" id="IPR004582">
    <property type="entry name" value="Checkpoint_prot_Rad17_Rad24"/>
</dbReference>
<dbReference type="STRING" id="27835.A0A158R1F2"/>
<dbReference type="GO" id="GO:0003689">
    <property type="term" value="F:DNA clamp loader activity"/>
    <property type="evidence" value="ECO:0007669"/>
    <property type="project" value="TreeGrafter"/>
</dbReference>
<evidence type="ECO:0000256" key="8">
    <source>
        <dbReference type="SAM" id="MobiDB-lite"/>
    </source>
</evidence>
<dbReference type="Pfam" id="PF03215">
    <property type="entry name" value="Rad17"/>
    <property type="match status" value="1"/>
</dbReference>
<evidence type="ECO:0000313" key="9">
    <source>
        <dbReference type="EMBL" id="VDL77257.1"/>
    </source>
</evidence>
<dbReference type="GO" id="GO:0005634">
    <property type="term" value="C:nucleus"/>
    <property type="evidence" value="ECO:0007669"/>
    <property type="project" value="UniProtKB-SubCell"/>
</dbReference>
<keyword evidence="5" id="KW-0067">ATP-binding</keyword>
<gene>
    <name evidence="9" type="ORF">NBR_LOCUS13668</name>
</gene>
<dbReference type="PANTHER" id="PTHR12172">
    <property type="entry name" value="CELL CYCLE CHECKPOINT PROTEIN RAD17"/>
    <property type="match status" value="1"/>
</dbReference>
<dbReference type="EMBL" id="UYSL01021111">
    <property type="protein sequence ID" value="VDL77257.1"/>
    <property type="molecule type" value="Genomic_DNA"/>
</dbReference>
<keyword evidence="3" id="KW-0547">Nucleotide-binding</keyword>
<proteinExistence type="inferred from homology"/>
<evidence type="ECO:0000313" key="10">
    <source>
        <dbReference type="Proteomes" id="UP000271162"/>
    </source>
</evidence>
<keyword evidence="10" id="KW-1185">Reference proteome</keyword>